<dbReference type="InterPro" id="IPR006895">
    <property type="entry name" value="Znf_Sec23_Sec24"/>
</dbReference>
<dbReference type="AlphaFoldDB" id="A0A067PXA2"/>
<evidence type="ECO:0000313" key="9">
    <source>
        <dbReference type="Proteomes" id="UP000027265"/>
    </source>
</evidence>
<dbReference type="SUPFAM" id="SSF81995">
    <property type="entry name" value="beta-sandwich domain of Sec23/24"/>
    <property type="match status" value="1"/>
</dbReference>
<protein>
    <recommendedName>
        <fullName evidence="10">Sec23/Sec24 trunk domain-containing protein</fullName>
    </recommendedName>
</protein>
<dbReference type="FunCoup" id="A0A067PXA2">
    <property type="interactions" value="620"/>
</dbReference>
<dbReference type="Pfam" id="PF04810">
    <property type="entry name" value="zf-Sec23_Sec24"/>
    <property type="match status" value="1"/>
</dbReference>
<evidence type="ECO:0000259" key="5">
    <source>
        <dbReference type="Pfam" id="PF04811"/>
    </source>
</evidence>
<dbReference type="Gene3D" id="3.40.50.410">
    <property type="entry name" value="von Willebrand factor, type A domain"/>
    <property type="match status" value="1"/>
</dbReference>
<dbReference type="HOGENOM" id="CLU_004589_1_0_1"/>
<reference evidence="9" key="1">
    <citation type="journal article" date="2014" name="Proc. Natl. Acad. Sci. U.S.A.">
        <title>Extensive sampling of basidiomycete genomes demonstrates inadequacy of the white-rot/brown-rot paradigm for wood decay fungi.</title>
        <authorList>
            <person name="Riley R."/>
            <person name="Salamov A.A."/>
            <person name="Brown D.W."/>
            <person name="Nagy L.G."/>
            <person name="Floudas D."/>
            <person name="Held B.W."/>
            <person name="Levasseur A."/>
            <person name="Lombard V."/>
            <person name="Morin E."/>
            <person name="Otillar R."/>
            <person name="Lindquist E.A."/>
            <person name="Sun H."/>
            <person name="LaButti K.M."/>
            <person name="Schmutz J."/>
            <person name="Jabbour D."/>
            <person name="Luo H."/>
            <person name="Baker S.E."/>
            <person name="Pisabarro A.G."/>
            <person name="Walton J.D."/>
            <person name="Blanchette R.A."/>
            <person name="Henrissat B."/>
            <person name="Martin F."/>
            <person name="Cullen D."/>
            <person name="Hibbett D.S."/>
            <person name="Grigoriev I.V."/>
        </authorList>
    </citation>
    <scope>NUCLEOTIDE SEQUENCE [LARGE SCALE GENOMIC DNA]</scope>
    <source>
        <strain evidence="9">MUCL 33604</strain>
    </source>
</reference>
<gene>
    <name evidence="8" type="ORF">JAAARDRAFT_57425</name>
</gene>
<dbReference type="GO" id="GO:0008270">
    <property type="term" value="F:zinc ion binding"/>
    <property type="evidence" value="ECO:0007669"/>
    <property type="project" value="InterPro"/>
</dbReference>
<comment type="similarity">
    <text evidence="1">Belongs to the SEC23/SEC24 family. SEC24 subfamily.</text>
</comment>
<dbReference type="InterPro" id="IPR036174">
    <property type="entry name" value="Znf_Sec23_Sec24_sf"/>
</dbReference>
<dbReference type="InParanoid" id="A0A067PXA2"/>
<dbReference type="SUPFAM" id="SSF81811">
    <property type="entry name" value="Helical domain of Sec23/24"/>
    <property type="match status" value="1"/>
</dbReference>
<evidence type="ECO:0000259" key="6">
    <source>
        <dbReference type="Pfam" id="PF04815"/>
    </source>
</evidence>
<dbReference type="InterPro" id="IPR036175">
    <property type="entry name" value="Sec23/24_helical_dom_sf"/>
</dbReference>
<accession>A0A067PXA2</accession>
<dbReference type="InterPro" id="IPR036465">
    <property type="entry name" value="vWFA_dom_sf"/>
</dbReference>
<evidence type="ECO:0000259" key="7">
    <source>
        <dbReference type="Pfam" id="PF08033"/>
    </source>
</evidence>
<dbReference type="InterPro" id="IPR006900">
    <property type="entry name" value="Sec23/24_helical_dom"/>
</dbReference>
<dbReference type="EMBL" id="KL197717">
    <property type="protein sequence ID" value="KDQ58500.1"/>
    <property type="molecule type" value="Genomic_DNA"/>
</dbReference>
<evidence type="ECO:0008006" key="10">
    <source>
        <dbReference type="Google" id="ProtNLM"/>
    </source>
</evidence>
<feature type="domain" description="Sec23/Sec24 helical" evidence="6">
    <location>
        <begin position="568"/>
        <end position="667"/>
    </location>
</feature>
<dbReference type="Gene3D" id="2.60.40.1670">
    <property type="entry name" value="beta-sandwich domain of Sec23/24"/>
    <property type="match status" value="1"/>
</dbReference>
<dbReference type="GO" id="GO:0006886">
    <property type="term" value="P:intracellular protein transport"/>
    <property type="evidence" value="ECO:0007669"/>
    <property type="project" value="InterPro"/>
</dbReference>
<dbReference type="GO" id="GO:0000149">
    <property type="term" value="F:SNARE binding"/>
    <property type="evidence" value="ECO:0007669"/>
    <property type="project" value="TreeGrafter"/>
</dbReference>
<keyword evidence="9" id="KW-1185">Reference proteome</keyword>
<evidence type="ECO:0000256" key="2">
    <source>
        <dbReference type="ARBA" id="ARBA00022448"/>
    </source>
</evidence>
<dbReference type="GO" id="GO:0030127">
    <property type="term" value="C:COPII vesicle coat"/>
    <property type="evidence" value="ECO:0007669"/>
    <property type="project" value="InterPro"/>
</dbReference>
<dbReference type="SUPFAM" id="SSF82754">
    <property type="entry name" value="C-terminal, gelsolin-like domain of Sec23/24"/>
    <property type="match status" value="1"/>
</dbReference>
<feature type="domain" description="Sec23/Sec24 trunk" evidence="5">
    <location>
        <begin position="223"/>
        <end position="467"/>
    </location>
</feature>
<dbReference type="InterPro" id="IPR036180">
    <property type="entry name" value="Gelsolin-like_dom_sf"/>
</dbReference>
<dbReference type="PANTHER" id="PTHR13803">
    <property type="entry name" value="SEC24-RELATED PROTEIN"/>
    <property type="match status" value="1"/>
</dbReference>
<dbReference type="InterPro" id="IPR006896">
    <property type="entry name" value="Sec23/24_trunk_dom"/>
</dbReference>
<dbReference type="GO" id="GO:0090110">
    <property type="term" value="P:COPII-coated vesicle cargo loading"/>
    <property type="evidence" value="ECO:0007669"/>
    <property type="project" value="TreeGrafter"/>
</dbReference>
<feature type="domain" description="Sec23/Sec24 beta-sandwich" evidence="7">
    <location>
        <begin position="473"/>
        <end position="556"/>
    </location>
</feature>
<dbReference type="Gene3D" id="1.20.120.730">
    <property type="entry name" value="Sec23/Sec24 helical domain"/>
    <property type="match status" value="1"/>
</dbReference>
<sequence length="842" mass="93209">MHPHRPHIPQPPHSAGQPFHGLRAAVDASQVPSPIEAIEADQEKWNGQAYMTLPGSHVPLSTSDYVTIDQGNSSPKFVRVSTWNMPSTSQLAAECEIPLAAVIQPFADVDPREEPVPLVETGNSGPARCTRCRGYINPWCRWVAGGSRWRCNLCSHETEVHTDYFCNLDANLMRLDHLQRPELNKGTVDFAVSEEYWAPHPPHRISPPYFSPEPPPSSGTRRPQPLHYVFAFDVSTESVQSGFLASACAALRQLLGINPTGGGNSCFPMDSSVAILSFDRTLHFYNLATQLEQAEMLVVSDLDDVFCPLQEGLFASPTLAPSIFETLLDALPRRHLDTTIREAALGSAIRGCLSLLAGRGGKVVIFQSTLPTIGPGALQPRVDESTLFDTDKEKTLFAPRGVEWTDIGEQCADEGVGVDMFLGMSKFIDVASIGAVSSITGGELFFHPRFDPDRDSVVLISQLRRLVTRTTVYNCMLRVRCSNGIRIKSHFGNFYQRSPTDLEFGTMDADKAISMSLEHTKTLSDRDYAFLQCAVLYTAASGQRRVRICNLALQVVTLAGNVFKFAEMDTVVCHLIKQAVSKLTSQKLVHIREDLTEQCAAILLGYRRNCAAATSPSQLILPESFKTLPVYALVIQKTKSLKGRNVTSDVRNYHAHRILSMGVRSTMHHLYPRMLALHDLDDKIALPDPSTGQIEWPSLMRDSHLYMEAHGMYLIDNEEFMALWVGGSVSPQLLLDLFGVDDLMQLNSHLMALPHLESRLSTQVRNIVAHWEARRGRNPKLLIARQNIDGAEIEISDMLVEDQNNAAMSYVDYLCVIHKQINVALTSGGSLSGQASLRGSPW</sequence>
<evidence type="ECO:0000259" key="4">
    <source>
        <dbReference type="Pfam" id="PF04810"/>
    </source>
</evidence>
<dbReference type="Gene3D" id="2.30.30.380">
    <property type="entry name" value="Zn-finger domain of Sec23/24"/>
    <property type="match status" value="1"/>
</dbReference>
<dbReference type="Pfam" id="PF04811">
    <property type="entry name" value="Sec23_trunk"/>
    <property type="match status" value="1"/>
</dbReference>
<name>A0A067PXA2_9AGAM</name>
<dbReference type="Proteomes" id="UP000027265">
    <property type="component" value="Unassembled WGS sequence"/>
</dbReference>
<keyword evidence="2" id="KW-0813">Transport</keyword>
<dbReference type="OrthoDB" id="49016at2759"/>
<dbReference type="InterPro" id="IPR029006">
    <property type="entry name" value="ADF-H/Gelsolin-like_dom_sf"/>
</dbReference>
<dbReference type="Pfam" id="PF04815">
    <property type="entry name" value="Sec23_helical"/>
    <property type="match status" value="1"/>
</dbReference>
<dbReference type="Pfam" id="PF08033">
    <property type="entry name" value="Sec23_BS"/>
    <property type="match status" value="1"/>
</dbReference>
<proteinExistence type="inferred from homology"/>
<evidence type="ECO:0000313" key="8">
    <source>
        <dbReference type="EMBL" id="KDQ58500.1"/>
    </source>
</evidence>
<dbReference type="InterPro" id="IPR012990">
    <property type="entry name" value="Beta-sandwich_Sec23_24"/>
</dbReference>
<evidence type="ECO:0000256" key="1">
    <source>
        <dbReference type="ARBA" id="ARBA00008334"/>
    </source>
</evidence>
<keyword evidence="3" id="KW-0653">Protein transport</keyword>
<dbReference type="SUPFAM" id="SSF53300">
    <property type="entry name" value="vWA-like"/>
    <property type="match status" value="1"/>
</dbReference>
<evidence type="ECO:0000256" key="3">
    <source>
        <dbReference type="ARBA" id="ARBA00022927"/>
    </source>
</evidence>
<organism evidence="8 9">
    <name type="scientific">Jaapia argillacea MUCL 33604</name>
    <dbReference type="NCBI Taxonomy" id="933084"/>
    <lineage>
        <taxon>Eukaryota</taxon>
        <taxon>Fungi</taxon>
        <taxon>Dikarya</taxon>
        <taxon>Basidiomycota</taxon>
        <taxon>Agaricomycotina</taxon>
        <taxon>Agaricomycetes</taxon>
        <taxon>Agaricomycetidae</taxon>
        <taxon>Jaapiales</taxon>
        <taxon>Jaapiaceae</taxon>
        <taxon>Jaapia</taxon>
    </lineage>
</organism>
<dbReference type="PANTHER" id="PTHR13803:SF4">
    <property type="entry name" value="SECRETORY 24CD, ISOFORM C"/>
    <property type="match status" value="1"/>
</dbReference>
<dbReference type="GO" id="GO:0070971">
    <property type="term" value="C:endoplasmic reticulum exit site"/>
    <property type="evidence" value="ECO:0007669"/>
    <property type="project" value="TreeGrafter"/>
</dbReference>
<dbReference type="SUPFAM" id="SSF82919">
    <property type="entry name" value="Zn-finger domain of Sec23/24"/>
    <property type="match status" value="1"/>
</dbReference>
<dbReference type="STRING" id="933084.A0A067PXA2"/>
<feature type="domain" description="Zinc finger Sec23/Sec24-type" evidence="4">
    <location>
        <begin position="126"/>
        <end position="164"/>
    </location>
</feature>
<dbReference type="Gene3D" id="3.40.20.10">
    <property type="entry name" value="Severin"/>
    <property type="match status" value="1"/>
</dbReference>
<dbReference type="InterPro" id="IPR050550">
    <property type="entry name" value="SEC23_SEC24_subfamily"/>
</dbReference>